<dbReference type="OrthoDB" id="312425at2"/>
<dbReference type="Gene3D" id="3.40.720.10">
    <property type="entry name" value="Alkaline Phosphatase, subunit A"/>
    <property type="match status" value="1"/>
</dbReference>
<dbReference type="GO" id="GO:0005737">
    <property type="term" value="C:cytoplasm"/>
    <property type="evidence" value="ECO:0007669"/>
    <property type="project" value="TreeGrafter"/>
</dbReference>
<evidence type="ECO:0000256" key="2">
    <source>
        <dbReference type="ARBA" id="ARBA00022801"/>
    </source>
</evidence>
<evidence type="ECO:0000313" key="4">
    <source>
        <dbReference type="EMBL" id="QEN09442.1"/>
    </source>
</evidence>
<dbReference type="SUPFAM" id="SSF53649">
    <property type="entry name" value="Alkaline phosphatase-like"/>
    <property type="match status" value="1"/>
</dbReference>
<dbReference type="AlphaFoldDB" id="A0A5C1QTT7"/>
<reference evidence="4 5" key="1">
    <citation type="submission" date="2019-02" db="EMBL/GenBank/DDBJ databases">
        <title>Complete Genome Sequence and Methylome Analysis of free living Spirochaetas.</title>
        <authorList>
            <person name="Fomenkov A."/>
            <person name="Dubinina G."/>
            <person name="Leshcheva N."/>
            <person name="Mikheeva N."/>
            <person name="Grabovich M."/>
            <person name="Vincze T."/>
            <person name="Roberts R.J."/>
        </authorList>
    </citation>
    <scope>NUCLEOTIDE SEQUENCE [LARGE SCALE GENOMIC DNA]</scope>
    <source>
        <strain evidence="4 5">K2</strain>
    </source>
</reference>
<dbReference type="GO" id="GO:0046872">
    <property type="term" value="F:metal ion binding"/>
    <property type="evidence" value="ECO:0007669"/>
    <property type="project" value="UniProtKB-KW"/>
</dbReference>
<dbReference type="GO" id="GO:0008484">
    <property type="term" value="F:sulfuric ester hydrolase activity"/>
    <property type="evidence" value="ECO:0007669"/>
    <property type="project" value="TreeGrafter"/>
</dbReference>
<protein>
    <submittedName>
        <fullName evidence="4">DUF4976 domain-containing protein</fullName>
    </submittedName>
</protein>
<dbReference type="PANTHER" id="PTHR45953:SF1">
    <property type="entry name" value="IDURONATE 2-SULFATASE"/>
    <property type="match status" value="1"/>
</dbReference>
<evidence type="ECO:0000259" key="3">
    <source>
        <dbReference type="Pfam" id="PF00884"/>
    </source>
</evidence>
<name>A0A5C1QTT7_9SPIO</name>
<proteinExistence type="predicted"/>
<gene>
    <name evidence="4" type="ORF">EXM22_16180</name>
</gene>
<dbReference type="Proteomes" id="UP000324209">
    <property type="component" value="Chromosome"/>
</dbReference>
<dbReference type="InterPro" id="IPR000917">
    <property type="entry name" value="Sulfatase_N"/>
</dbReference>
<dbReference type="KEGG" id="ock:EXM22_16180"/>
<keyword evidence="1" id="KW-0479">Metal-binding</keyword>
<dbReference type="EMBL" id="CP036150">
    <property type="protein sequence ID" value="QEN09442.1"/>
    <property type="molecule type" value="Genomic_DNA"/>
</dbReference>
<keyword evidence="5" id="KW-1185">Reference proteome</keyword>
<feature type="domain" description="Sulfatase N-terminal" evidence="3">
    <location>
        <begin position="5"/>
        <end position="387"/>
    </location>
</feature>
<keyword evidence="2" id="KW-0378">Hydrolase</keyword>
<accession>A0A5C1QTT7</accession>
<organism evidence="4 5">
    <name type="scientific">Oceanispirochaeta crateris</name>
    <dbReference type="NCBI Taxonomy" id="2518645"/>
    <lineage>
        <taxon>Bacteria</taxon>
        <taxon>Pseudomonadati</taxon>
        <taxon>Spirochaetota</taxon>
        <taxon>Spirochaetia</taxon>
        <taxon>Spirochaetales</taxon>
        <taxon>Spirochaetaceae</taxon>
        <taxon>Oceanispirochaeta</taxon>
    </lineage>
</organism>
<dbReference type="InterPro" id="IPR017850">
    <property type="entry name" value="Alkaline_phosphatase_core_sf"/>
</dbReference>
<sequence length="536" mass="60853">MKKMNVLFITTDQQQKSTIGCYGNNLIKTPSLDALAQSGITLNRAYCENPICIPSRNTMITGRKSIHHQATVHNSNLPENESCLGDYLKRKGYKTHFIGKPHFKSQEQEGTEESIQDWRNGAYDGWHGPYEGFETVDIILGHSNPLTGHYGDWMKTQHRDKINLFAEENLTPADVSCGQGVYLTKIPEEVHSSTYVGDKTTAFLKEMAQAETPFYCFCSFPDPHWPIMPPPSYYKMYENTTINTDYEPLENDPNLKNYPTVIKNYLKMGRMPDFDGGGHKVLADKDIEIITRAYWGTISLIDKNIGRIIKALDDEGLRENTLVIFTTDHGEYMGAHGMMAKGGVCWEEYINVPFIASLPGKIKRNTRGDGLFSFIDIVPTILDFLGIKEEEGLPALPYDGISQKSMIQGEKEALRTSLTVHHAKSVLNPSVSDQHILIRNDGWKLIYFAGEKGGQLYNLNQDPKETRNLYNLPEYSTMQQELTRELFDKLILESNKKPVIMKLKCNDKYSCHVMTRKVWGEELNPSLNRSDPVAEK</sequence>
<evidence type="ECO:0000313" key="5">
    <source>
        <dbReference type="Proteomes" id="UP000324209"/>
    </source>
</evidence>
<dbReference type="RefSeq" id="WP_149487517.1">
    <property type="nucleotide sequence ID" value="NZ_CP036150.1"/>
</dbReference>
<dbReference type="PANTHER" id="PTHR45953">
    <property type="entry name" value="IDURONATE 2-SULFATASE"/>
    <property type="match status" value="1"/>
</dbReference>
<evidence type="ECO:0000256" key="1">
    <source>
        <dbReference type="ARBA" id="ARBA00022723"/>
    </source>
</evidence>
<dbReference type="Pfam" id="PF00884">
    <property type="entry name" value="Sulfatase"/>
    <property type="match status" value="1"/>
</dbReference>